<evidence type="ECO:0000256" key="4">
    <source>
        <dbReference type="ARBA" id="ARBA00023136"/>
    </source>
</evidence>
<evidence type="ECO:0000313" key="7">
    <source>
        <dbReference type="EMBL" id="MBM7851806.1"/>
    </source>
</evidence>
<evidence type="ECO:0000256" key="5">
    <source>
        <dbReference type="SAM" id="Phobius"/>
    </source>
</evidence>
<keyword evidence="3 5" id="KW-1133">Transmembrane helix</keyword>
<reference evidence="7 8" key="2">
    <citation type="submission" date="2021-01" db="EMBL/GenBank/DDBJ databases">
        <title>Genomic Encyclopedia of Type Strains, Phase IV (KMG-IV): sequencing the most valuable type-strain genomes for metagenomic binning, comparative biology and taxonomic classification.</title>
        <authorList>
            <person name="Goeker M."/>
        </authorList>
    </citation>
    <scope>NUCLEOTIDE SEQUENCE [LARGE SCALE GENOMIC DNA]</scope>
    <source>
        <strain evidence="7 8">DSM 6130</strain>
    </source>
</reference>
<dbReference type="InterPro" id="IPR024199">
    <property type="entry name" value="Uncharacterised_DsbB"/>
</dbReference>
<feature type="transmembrane region" description="Helical" evidence="5">
    <location>
        <begin position="142"/>
        <end position="161"/>
    </location>
</feature>
<feature type="transmembrane region" description="Helical" evidence="5">
    <location>
        <begin position="72"/>
        <end position="92"/>
    </location>
</feature>
<dbReference type="EMBL" id="BSFF01000001">
    <property type="protein sequence ID" value="GLK54870.1"/>
    <property type="molecule type" value="Genomic_DNA"/>
</dbReference>
<reference evidence="6" key="1">
    <citation type="journal article" date="2014" name="Int. J. Syst. Evol. Microbiol.">
        <title>Complete genome sequence of Corynebacterium casei LMG S-19264T (=DSM 44701T), isolated from a smear-ripened cheese.</title>
        <authorList>
            <consortium name="US DOE Joint Genome Institute (JGI-PGF)"/>
            <person name="Walter F."/>
            <person name="Albersmeier A."/>
            <person name="Kalinowski J."/>
            <person name="Ruckert C."/>
        </authorList>
    </citation>
    <scope>NUCLEOTIDE SEQUENCE</scope>
    <source>
        <strain evidence="6">VKM B-1606</strain>
    </source>
</reference>
<dbReference type="RefSeq" id="WP_204950202.1">
    <property type="nucleotide sequence ID" value="NZ_BSFF01000001.1"/>
</dbReference>
<proteinExistence type="predicted"/>
<evidence type="ECO:0000256" key="2">
    <source>
        <dbReference type="ARBA" id="ARBA00022692"/>
    </source>
</evidence>
<reference evidence="6" key="3">
    <citation type="submission" date="2023-01" db="EMBL/GenBank/DDBJ databases">
        <authorList>
            <person name="Sun Q."/>
            <person name="Evtushenko L."/>
        </authorList>
    </citation>
    <scope>NUCLEOTIDE SEQUENCE</scope>
    <source>
        <strain evidence="6">VKM B-1606</strain>
    </source>
</reference>
<dbReference type="InterPro" id="IPR023380">
    <property type="entry name" value="DsbB-like_sf"/>
</dbReference>
<accession>A0A9W6ITD1</accession>
<dbReference type="Proteomes" id="UP001143400">
    <property type="component" value="Unassembled WGS sequence"/>
</dbReference>
<dbReference type="SUPFAM" id="SSF158442">
    <property type="entry name" value="DsbB-like"/>
    <property type="match status" value="1"/>
</dbReference>
<evidence type="ECO:0000313" key="6">
    <source>
        <dbReference type="EMBL" id="GLK54870.1"/>
    </source>
</evidence>
<dbReference type="InterPro" id="IPR003752">
    <property type="entry name" value="DiS_bond_form_DsbB/BdbC"/>
</dbReference>
<dbReference type="AlphaFoldDB" id="A0A9W6ITD1"/>
<evidence type="ECO:0000256" key="3">
    <source>
        <dbReference type="ARBA" id="ARBA00022989"/>
    </source>
</evidence>
<dbReference type="Proteomes" id="UP000758856">
    <property type="component" value="Unassembled WGS sequence"/>
</dbReference>
<comment type="subcellular location">
    <subcellularLocation>
        <location evidence="1">Membrane</location>
        <topology evidence="1">Multi-pass membrane protein</topology>
    </subcellularLocation>
</comment>
<name>A0A9W6ITD1_9HYPH</name>
<dbReference type="PIRSF" id="PIRSF033913">
    <property type="entry name" value="S-S_format_DsbB"/>
    <property type="match status" value="1"/>
</dbReference>
<evidence type="ECO:0000313" key="9">
    <source>
        <dbReference type="Proteomes" id="UP001143400"/>
    </source>
</evidence>
<feature type="transmembrane region" description="Helical" evidence="5">
    <location>
        <begin position="12"/>
        <end position="35"/>
    </location>
</feature>
<keyword evidence="2 5" id="KW-0812">Transmembrane</keyword>
<gene>
    <name evidence="6" type="ORF">GCM10008170_08890</name>
    <name evidence="7" type="ORF">JOD31_002031</name>
</gene>
<dbReference type="GO" id="GO:0015035">
    <property type="term" value="F:protein-disulfide reductase activity"/>
    <property type="evidence" value="ECO:0007669"/>
    <property type="project" value="InterPro"/>
</dbReference>
<evidence type="ECO:0000313" key="8">
    <source>
        <dbReference type="Proteomes" id="UP000758856"/>
    </source>
</evidence>
<dbReference type="Gene3D" id="1.20.1550.10">
    <property type="entry name" value="DsbB-like"/>
    <property type="match status" value="1"/>
</dbReference>
<feature type="transmembrane region" description="Helical" evidence="5">
    <location>
        <begin position="47"/>
        <end position="65"/>
    </location>
</feature>
<dbReference type="Pfam" id="PF02600">
    <property type="entry name" value="DsbB"/>
    <property type="match status" value="1"/>
</dbReference>
<keyword evidence="4 5" id="KW-0472">Membrane</keyword>
<dbReference type="EMBL" id="JAFBCY010000002">
    <property type="protein sequence ID" value="MBM7851806.1"/>
    <property type="molecule type" value="Genomic_DNA"/>
</dbReference>
<organism evidence="6 9">
    <name type="scientific">Methylopila capsulata</name>
    <dbReference type="NCBI Taxonomy" id="61654"/>
    <lineage>
        <taxon>Bacteria</taxon>
        <taxon>Pseudomonadati</taxon>
        <taxon>Pseudomonadota</taxon>
        <taxon>Alphaproteobacteria</taxon>
        <taxon>Hyphomicrobiales</taxon>
        <taxon>Methylopilaceae</taxon>
        <taxon>Methylopila</taxon>
    </lineage>
</organism>
<protein>
    <submittedName>
        <fullName evidence="6">Disulfide bond formation protein DsbB</fullName>
    </submittedName>
</protein>
<keyword evidence="8" id="KW-1185">Reference proteome</keyword>
<dbReference type="GO" id="GO:0016020">
    <property type="term" value="C:membrane"/>
    <property type="evidence" value="ECO:0007669"/>
    <property type="project" value="UniProtKB-SubCell"/>
</dbReference>
<evidence type="ECO:0000256" key="1">
    <source>
        <dbReference type="ARBA" id="ARBA00004141"/>
    </source>
</evidence>
<dbReference type="GO" id="GO:0006457">
    <property type="term" value="P:protein folding"/>
    <property type="evidence" value="ECO:0007669"/>
    <property type="project" value="InterPro"/>
</dbReference>
<sequence length="180" mass="18232">MATSPLRSPAAAGLAIAIVAAATVGGALVFEHGFGYVPCMLCLWERWPYYLGAPLALLAGLLALRGHAASKLLFAGLAVLFLGGAVLGAYHAGVEWGFWPGPTSCAGANAAPTSAGGLLAQMKTTRIVPCDRAAWRLLGVSLAGYSALISLGLAAVAALATRRPSRAAAHHRAGSASQRS</sequence>
<comment type="caution">
    <text evidence="6">The sequence shown here is derived from an EMBL/GenBank/DDBJ whole genome shotgun (WGS) entry which is preliminary data.</text>
</comment>